<dbReference type="RefSeq" id="WP_188767944.1">
    <property type="nucleotide sequence ID" value="NZ_BMKK01000007.1"/>
</dbReference>
<dbReference type="Proteomes" id="UP000609064">
    <property type="component" value="Unassembled WGS sequence"/>
</dbReference>
<comment type="caution">
    <text evidence="1">The sequence shown here is derived from an EMBL/GenBank/DDBJ whole genome shotgun (WGS) entry which is preliminary data.</text>
</comment>
<dbReference type="AlphaFoldDB" id="A0A916YZ91"/>
<reference evidence="1" key="2">
    <citation type="submission" date="2020-09" db="EMBL/GenBank/DDBJ databases">
        <authorList>
            <person name="Sun Q."/>
            <person name="Zhou Y."/>
        </authorList>
    </citation>
    <scope>NUCLEOTIDE SEQUENCE</scope>
    <source>
        <strain evidence="1">CGMCC 1.15958</strain>
    </source>
</reference>
<accession>A0A916YZ91</accession>
<sequence length="46" mass="5134">MKLYNAKAQALIQALLNKYTERGITQIEDTTDLQANPIAEKGTELL</sequence>
<proteinExistence type="predicted"/>
<organism evidence="1 2">
    <name type="scientific">Emticicia aquatilis</name>
    <dbReference type="NCBI Taxonomy" id="1537369"/>
    <lineage>
        <taxon>Bacteria</taxon>
        <taxon>Pseudomonadati</taxon>
        <taxon>Bacteroidota</taxon>
        <taxon>Cytophagia</taxon>
        <taxon>Cytophagales</taxon>
        <taxon>Leadbetterellaceae</taxon>
        <taxon>Emticicia</taxon>
    </lineage>
</organism>
<protein>
    <submittedName>
        <fullName evidence="1">Uncharacterized protein</fullName>
    </submittedName>
</protein>
<name>A0A916YZ91_9BACT</name>
<evidence type="ECO:0000313" key="2">
    <source>
        <dbReference type="Proteomes" id="UP000609064"/>
    </source>
</evidence>
<dbReference type="EMBL" id="BMKK01000007">
    <property type="protein sequence ID" value="GGD68640.1"/>
    <property type="molecule type" value="Genomic_DNA"/>
</dbReference>
<reference evidence="1" key="1">
    <citation type="journal article" date="2014" name="Int. J. Syst. Evol. Microbiol.">
        <title>Complete genome sequence of Corynebacterium casei LMG S-19264T (=DSM 44701T), isolated from a smear-ripened cheese.</title>
        <authorList>
            <consortium name="US DOE Joint Genome Institute (JGI-PGF)"/>
            <person name="Walter F."/>
            <person name="Albersmeier A."/>
            <person name="Kalinowski J."/>
            <person name="Ruckert C."/>
        </authorList>
    </citation>
    <scope>NUCLEOTIDE SEQUENCE</scope>
    <source>
        <strain evidence="1">CGMCC 1.15958</strain>
    </source>
</reference>
<gene>
    <name evidence="1" type="ORF">GCM10011514_35960</name>
</gene>
<keyword evidence="2" id="KW-1185">Reference proteome</keyword>
<evidence type="ECO:0000313" key="1">
    <source>
        <dbReference type="EMBL" id="GGD68640.1"/>
    </source>
</evidence>